<feature type="compositionally biased region" description="Polar residues" evidence="6">
    <location>
        <begin position="17"/>
        <end position="37"/>
    </location>
</feature>
<feature type="transmembrane region" description="Helical" evidence="7">
    <location>
        <begin position="637"/>
        <end position="658"/>
    </location>
</feature>
<feature type="transmembrane region" description="Helical" evidence="7">
    <location>
        <begin position="222"/>
        <end position="244"/>
    </location>
</feature>
<feature type="transmembrane region" description="Helical" evidence="7">
    <location>
        <begin position="302"/>
        <end position="322"/>
    </location>
</feature>
<feature type="transmembrane region" description="Helical" evidence="7">
    <location>
        <begin position="381"/>
        <end position="406"/>
    </location>
</feature>
<evidence type="ECO:0000313" key="8">
    <source>
        <dbReference type="EMBL" id="TFK36414.1"/>
    </source>
</evidence>
<feature type="compositionally biased region" description="Low complexity" evidence="6">
    <location>
        <begin position="698"/>
        <end position="713"/>
    </location>
</feature>
<dbReference type="Pfam" id="PF04515">
    <property type="entry name" value="Choline_transpo"/>
    <property type="match status" value="1"/>
</dbReference>
<feature type="transmembrane region" description="Helical" evidence="7">
    <location>
        <begin position="426"/>
        <end position="443"/>
    </location>
</feature>
<feature type="transmembrane region" description="Helical" evidence="7">
    <location>
        <begin position="334"/>
        <end position="355"/>
    </location>
</feature>
<feature type="region of interest" description="Disordered" evidence="6">
    <location>
        <begin position="17"/>
        <end position="94"/>
    </location>
</feature>
<dbReference type="InterPro" id="IPR007603">
    <property type="entry name" value="Choline_transptr-like"/>
</dbReference>
<reference evidence="8 9" key="1">
    <citation type="journal article" date="2019" name="Nat. Ecol. Evol.">
        <title>Megaphylogeny resolves global patterns of mushroom evolution.</title>
        <authorList>
            <person name="Varga T."/>
            <person name="Krizsan K."/>
            <person name="Foldi C."/>
            <person name="Dima B."/>
            <person name="Sanchez-Garcia M."/>
            <person name="Sanchez-Ramirez S."/>
            <person name="Szollosi G.J."/>
            <person name="Szarkandi J.G."/>
            <person name="Papp V."/>
            <person name="Albert L."/>
            <person name="Andreopoulos W."/>
            <person name="Angelini C."/>
            <person name="Antonin V."/>
            <person name="Barry K.W."/>
            <person name="Bougher N.L."/>
            <person name="Buchanan P."/>
            <person name="Buyck B."/>
            <person name="Bense V."/>
            <person name="Catcheside P."/>
            <person name="Chovatia M."/>
            <person name="Cooper J."/>
            <person name="Damon W."/>
            <person name="Desjardin D."/>
            <person name="Finy P."/>
            <person name="Geml J."/>
            <person name="Haridas S."/>
            <person name="Hughes K."/>
            <person name="Justo A."/>
            <person name="Karasinski D."/>
            <person name="Kautmanova I."/>
            <person name="Kiss B."/>
            <person name="Kocsube S."/>
            <person name="Kotiranta H."/>
            <person name="LaButti K.M."/>
            <person name="Lechner B.E."/>
            <person name="Liimatainen K."/>
            <person name="Lipzen A."/>
            <person name="Lukacs Z."/>
            <person name="Mihaltcheva S."/>
            <person name="Morgado L.N."/>
            <person name="Niskanen T."/>
            <person name="Noordeloos M.E."/>
            <person name="Ohm R.A."/>
            <person name="Ortiz-Santana B."/>
            <person name="Ovrebo C."/>
            <person name="Racz N."/>
            <person name="Riley R."/>
            <person name="Savchenko A."/>
            <person name="Shiryaev A."/>
            <person name="Soop K."/>
            <person name="Spirin V."/>
            <person name="Szebenyi C."/>
            <person name="Tomsovsky M."/>
            <person name="Tulloss R.E."/>
            <person name="Uehling J."/>
            <person name="Grigoriev I.V."/>
            <person name="Vagvolgyi C."/>
            <person name="Papp T."/>
            <person name="Martin F.M."/>
            <person name="Miettinen O."/>
            <person name="Hibbett D.S."/>
            <person name="Nagy L.G."/>
        </authorList>
    </citation>
    <scope>NUCLEOTIDE SEQUENCE [LARGE SCALE GENOMIC DNA]</scope>
    <source>
        <strain evidence="8 9">CBS 166.37</strain>
    </source>
</reference>
<feature type="compositionally biased region" description="Pro residues" evidence="6">
    <location>
        <begin position="133"/>
        <end position="146"/>
    </location>
</feature>
<feature type="compositionally biased region" description="Pro residues" evidence="6">
    <location>
        <begin position="154"/>
        <end position="178"/>
    </location>
</feature>
<evidence type="ECO:0000256" key="2">
    <source>
        <dbReference type="ARBA" id="ARBA00007168"/>
    </source>
</evidence>
<dbReference type="AlphaFoldDB" id="A0A5C3LTE0"/>
<evidence type="ECO:0000256" key="7">
    <source>
        <dbReference type="SAM" id="Phobius"/>
    </source>
</evidence>
<feature type="compositionally biased region" description="Basic and acidic residues" evidence="6">
    <location>
        <begin position="798"/>
        <end position="813"/>
    </location>
</feature>
<keyword evidence="5 7" id="KW-0472">Membrane</keyword>
<evidence type="ECO:0000256" key="5">
    <source>
        <dbReference type="ARBA" id="ARBA00023136"/>
    </source>
</evidence>
<keyword evidence="3 7" id="KW-0812">Transmembrane</keyword>
<dbReference type="EMBL" id="ML213614">
    <property type="protein sequence ID" value="TFK36414.1"/>
    <property type="molecule type" value="Genomic_DNA"/>
</dbReference>
<dbReference type="GO" id="GO:0022857">
    <property type="term" value="F:transmembrane transporter activity"/>
    <property type="evidence" value="ECO:0007669"/>
    <property type="project" value="InterPro"/>
</dbReference>
<dbReference type="OrthoDB" id="3048256at2759"/>
<feature type="compositionally biased region" description="Basic and acidic residues" evidence="6">
    <location>
        <begin position="57"/>
        <end position="70"/>
    </location>
</feature>
<keyword evidence="4 7" id="KW-1133">Transmembrane helix</keyword>
<proteinExistence type="inferred from homology"/>
<evidence type="ECO:0000313" key="9">
    <source>
        <dbReference type="Proteomes" id="UP000308652"/>
    </source>
</evidence>
<organism evidence="8 9">
    <name type="scientific">Crucibulum laeve</name>
    <dbReference type="NCBI Taxonomy" id="68775"/>
    <lineage>
        <taxon>Eukaryota</taxon>
        <taxon>Fungi</taxon>
        <taxon>Dikarya</taxon>
        <taxon>Basidiomycota</taxon>
        <taxon>Agaricomycotina</taxon>
        <taxon>Agaricomycetes</taxon>
        <taxon>Agaricomycetidae</taxon>
        <taxon>Agaricales</taxon>
        <taxon>Agaricineae</taxon>
        <taxon>Nidulariaceae</taxon>
        <taxon>Crucibulum</taxon>
    </lineage>
</organism>
<evidence type="ECO:0000256" key="1">
    <source>
        <dbReference type="ARBA" id="ARBA00004141"/>
    </source>
</evidence>
<gene>
    <name evidence="8" type="ORF">BDQ12DRAFT_654511</name>
</gene>
<feature type="transmembrane region" description="Helical" evidence="7">
    <location>
        <begin position="496"/>
        <end position="516"/>
    </location>
</feature>
<dbReference type="Proteomes" id="UP000308652">
    <property type="component" value="Unassembled WGS sequence"/>
</dbReference>
<sequence>MATSFAAYASQYLNRQNAPGTASLSSSQPMFFSFSTDEGSRAGLHHGADSELDDMDDPHLRNSANERDYHPQQAGRGHTHQHEDDEDPYLRLDEDGRNNLESQSIPLIASEHGGSSSSGSPKGWLAHLAASPSPHPMGRPRSPSPSPSESTDSGPPPDLFAPPPPTRHHAVPPPPPRTTQPQSLSLTESLLPRDGRARPLDVFSLPDPRHVPRSRRKYNDSIWTALWLFGVSICVFFSILLIFLKHKPKGKDGPPRFVLPYTTLLHTVPMLTILTFLSAGAAYAHVFLLRIFVRPVMIATEVFVPATLFISAVWAFVGSFMWDSDQEPTWGESVGLRLFSLLPLVLSLITAHRLLHLPRTLHTTSSTLTLTTHILLQHPPLLLLSPCLLLLMLICSIPFVTLLFRLLLFGYTVGPHAGSARWEWHLYWWANWGIIGTLAVWVWSWGVARGIMRVVCAGVVGSWYYADPAAPPPPPTSTHAIHAALVRASGPSLGTAVLSALILTALRFLTLLTIFLHRLPIYLPARFIATAPFVINAARMGAGYLEGVTTALSKYALVYAGLTGDAFMQSARRGRALTAAVEGKVAQGRRGRSAAPIGAREPPLTLLTIAPLTLTFPFALTTYLFVAHTLDAPQQALGAAMLAGGVTALVGLFCVGLVKDAADTLYICYCIDKFAGERRREEVFVAFEYDTPAPSNAQRPPQQQYGQQRGQQQQHREPERIVPLSPRAPSMQFQGRQFSPPQVPPQRQQQHQRTPSFPSTRQPQQPPLQLQQPRHQLAPSASVAHQMQRPAPLSPALQRERERERAEDRRVEPVEEEVDPFKQSFDEEGLESGLMHGRSPLSSGLESGMRSPGLTTGGIRSPASAGMRSSREMNMKNPRDMVDSDSDSEDGRGGESSQFFPGSGFF</sequence>
<evidence type="ECO:0000256" key="6">
    <source>
        <dbReference type="SAM" id="MobiDB-lite"/>
    </source>
</evidence>
<dbReference type="PANTHER" id="PTHR12385:SF88">
    <property type="entry name" value="CHOLINE TRANSPORTER-LIKE PROTEIN CTL1"/>
    <property type="match status" value="1"/>
</dbReference>
<feature type="compositionally biased region" description="Low complexity" evidence="6">
    <location>
        <begin position="736"/>
        <end position="755"/>
    </location>
</feature>
<protein>
    <submittedName>
        <fullName evidence="8">Plasma-membrane choline transporter-domain-containing protein</fullName>
    </submittedName>
</protein>
<feature type="region of interest" description="Disordered" evidence="6">
    <location>
        <begin position="691"/>
        <end position="718"/>
    </location>
</feature>
<comment type="subcellular location">
    <subcellularLocation>
        <location evidence="1">Membrane</location>
        <topology evidence="1">Multi-pass membrane protein</topology>
    </subcellularLocation>
</comment>
<feature type="transmembrane region" description="Helical" evidence="7">
    <location>
        <begin position="264"/>
        <end position="290"/>
    </location>
</feature>
<dbReference type="GO" id="GO:0005886">
    <property type="term" value="C:plasma membrane"/>
    <property type="evidence" value="ECO:0007669"/>
    <property type="project" value="TreeGrafter"/>
</dbReference>
<dbReference type="PANTHER" id="PTHR12385">
    <property type="entry name" value="CHOLINE TRANSPORTER-LIKE (SLC FAMILY 44)"/>
    <property type="match status" value="1"/>
</dbReference>
<feature type="transmembrane region" description="Helical" evidence="7">
    <location>
        <begin position="604"/>
        <end position="625"/>
    </location>
</feature>
<feature type="compositionally biased region" description="Basic and acidic residues" evidence="6">
    <location>
        <begin position="869"/>
        <end position="882"/>
    </location>
</feature>
<name>A0A5C3LTE0_9AGAR</name>
<dbReference type="STRING" id="68775.A0A5C3LTE0"/>
<evidence type="ECO:0000256" key="4">
    <source>
        <dbReference type="ARBA" id="ARBA00022989"/>
    </source>
</evidence>
<keyword evidence="9" id="KW-1185">Reference proteome</keyword>
<accession>A0A5C3LTE0</accession>
<comment type="similarity">
    <text evidence="2">Belongs to the CTL (choline transporter-like) family.</text>
</comment>
<feature type="compositionally biased region" description="Basic and acidic residues" evidence="6">
    <location>
        <begin position="80"/>
        <end position="94"/>
    </location>
</feature>
<feature type="region of interest" description="Disordered" evidence="6">
    <location>
        <begin position="730"/>
        <end position="906"/>
    </location>
</feature>
<evidence type="ECO:0000256" key="3">
    <source>
        <dbReference type="ARBA" id="ARBA00022692"/>
    </source>
</evidence>
<feature type="region of interest" description="Disordered" evidence="6">
    <location>
        <begin position="109"/>
        <end position="183"/>
    </location>
</feature>